<dbReference type="FunCoup" id="F0ZN57">
    <property type="interactions" value="1"/>
</dbReference>
<evidence type="ECO:0000256" key="4">
    <source>
        <dbReference type="PROSITE-ProRule" id="PRU01052"/>
    </source>
</evidence>
<dbReference type="SUPFAM" id="SSF48340">
    <property type="entry name" value="Interferon-induced guanylate-binding protein 1 (GBP1), C-terminal domain"/>
    <property type="match status" value="1"/>
</dbReference>
<name>F0ZN57_DICPU</name>
<dbReference type="FunFam" id="3.40.50.300:FF:002855">
    <property type="entry name" value="Interferon-induced guanylate-binding protein"/>
    <property type="match status" value="1"/>
</dbReference>
<evidence type="ECO:0000256" key="1">
    <source>
        <dbReference type="ARBA" id="ARBA00022741"/>
    </source>
</evidence>
<comment type="similarity">
    <text evidence="4">Belongs to the TRAFAC class dynamin-like GTPase superfamily. GB1/RHD3 GTPase family.</text>
</comment>
<evidence type="ECO:0000313" key="8">
    <source>
        <dbReference type="EMBL" id="EGC34622.1"/>
    </source>
</evidence>
<dbReference type="GeneID" id="10499453"/>
<keyword evidence="1" id="KW-0547">Nucleotide-binding</keyword>
<accession>F0ZN57</accession>
<dbReference type="GO" id="GO:0043326">
    <property type="term" value="P:chemotaxis to folate"/>
    <property type="evidence" value="ECO:0007669"/>
    <property type="project" value="EnsemblProtists"/>
</dbReference>
<keyword evidence="9" id="KW-1185">Reference proteome</keyword>
<dbReference type="KEGG" id="dpp:DICPUDRAFT_34685"/>
<keyword evidence="2" id="KW-0378">Hydrolase</keyword>
<evidence type="ECO:0000259" key="7">
    <source>
        <dbReference type="PROSITE" id="PS51715"/>
    </source>
</evidence>
<dbReference type="Pfam" id="PF02263">
    <property type="entry name" value="GBP"/>
    <property type="match status" value="1"/>
</dbReference>
<dbReference type="STRING" id="5786.F0ZN57"/>
<proteinExistence type="inferred from homology"/>
<evidence type="ECO:0000256" key="6">
    <source>
        <dbReference type="SAM" id="SignalP"/>
    </source>
</evidence>
<dbReference type="GO" id="GO:0005525">
    <property type="term" value="F:GTP binding"/>
    <property type="evidence" value="ECO:0000318"/>
    <property type="project" value="GO_Central"/>
</dbReference>
<evidence type="ECO:0000256" key="3">
    <source>
        <dbReference type="ARBA" id="ARBA00023134"/>
    </source>
</evidence>
<keyword evidence="5" id="KW-1133">Transmembrane helix</keyword>
<dbReference type="PANTHER" id="PTHR10751">
    <property type="entry name" value="GUANYLATE BINDING PROTEIN"/>
    <property type="match status" value="1"/>
</dbReference>
<evidence type="ECO:0000256" key="5">
    <source>
        <dbReference type="SAM" id="Phobius"/>
    </source>
</evidence>
<dbReference type="Proteomes" id="UP000001064">
    <property type="component" value="Unassembled WGS sequence"/>
</dbReference>
<dbReference type="Gene3D" id="3.40.50.300">
    <property type="entry name" value="P-loop containing nucleotide triphosphate hydrolases"/>
    <property type="match status" value="1"/>
</dbReference>
<keyword evidence="5" id="KW-0812">Transmembrane</keyword>
<dbReference type="GO" id="GO:0003924">
    <property type="term" value="F:GTPase activity"/>
    <property type="evidence" value="ECO:0000318"/>
    <property type="project" value="GO_Central"/>
</dbReference>
<feature type="signal peptide" evidence="6">
    <location>
        <begin position="1"/>
        <end position="19"/>
    </location>
</feature>
<dbReference type="OrthoDB" id="2135133at2759"/>
<reference evidence="9" key="1">
    <citation type="journal article" date="2011" name="Genome Biol.">
        <title>Comparative genomics of the social amoebae Dictyostelium discoideum and Dictyostelium purpureum.</title>
        <authorList>
            <consortium name="US DOE Joint Genome Institute (JGI-PGF)"/>
            <person name="Sucgang R."/>
            <person name="Kuo A."/>
            <person name="Tian X."/>
            <person name="Salerno W."/>
            <person name="Parikh A."/>
            <person name="Feasley C.L."/>
            <person name="Dalin E."/>
            <person name="Tu H."/>
            <person name="Huang E."/>
            <person name="Barry K."/>
            <person name="Lindquist E."/>
            <person name="Shapiro H."/>
            <person name="Bruce D."/>
            <person name="Schmutz J."/>
            <person name="Salamov A."/>
            <person name="Fey P."/>
            <person name="Gaudet P."/>
            <person name="Anjard C."/>
            <person name="Babu M.M."/>
            <person name="Basu S."/>
            <person name="Bushmanova Y."/>
            <person name="van der Wel H."/>
            <person name="Katoh-Kurasawa M."/>
            <person name="Dinh C."/>
            <person name="Coutinho P.M."/>
            <person name="Saito T."/>
            <person name="Elias M."/>
            <person name="Schaap P."/>
            <person name="Kay R.R."/>
            <person name="Henrissat B."/>
            <person name="Eichinger L."/>
            <person name="Rivero F."/>
            <person name="Putnam N.H."/>
            <person name="West C.M."/>
            <person name="Loomis W.F."/>
            <person name="Chisholm R.L."/>
            <person name="Shaulsky G."/>
            <person name="Strassmann J.E."/>
            <person name="Queller D.C."/>
            <person name="Kuspa A."/>
            <person name="Grigoriev I.V."/>
        </authorList>
    </citation>
    <scope>NUCLEOTIDE SEQUENCE [LARGE SCALE GENOMIC DNA]</scope>
    <source>
        <strain evidence="9">QSDP1</strain>
    </source>
</reference>
<dbReference type="InterPro" id="IPR030386">
    <property type="entry name" value="G_GB1_RHD3_dom"/>
</dbReference>
<gene>
    <name evidence="8" type="ORF">DICPUDRAFT_34685</name>
</gene>
<feature type="chain" id="PRO_5003265271" description="GB1/RHD3-type G domain-containing protein" evidence="6">
    <location>
        <begin position="20"/>
        <end position="767"/>
    </location>
</feature>
<organism evidence="8 9">
    <name type="scientific">Dictyostelium purpureum</name>
    <name type="common">Slime mold</name>
    <dbReference type="NCBI Taxonomy" id="5786"/>
    <lineage>
        <taxon>Eukaryota</taxon>
        <taxon>Amoebozoa</taxon>
        <taxon>Evosea</taxon>
        <taxon>Eumycetozoa</taxon>
        <taxon>Dictyostelia</taxon>
        <taxon>Dictyosteliales</taxon>
        <taxon>Dictyosteliaceae</taxon>
        <taxon>Dictyostelium</taxon>
    </lineage>
</organism>
<keyword evidence="3" id="KW-0342">GTP-binding</keyword>
<dbReference type="EMBL" id="GL871090">
    <property type="protein sequence ID" value="EGC34622.1"/>
    <property type="molecule type" value="Genomic_DNA"/>
</dbReference>
<dbReference type="InterPro" id="IPR036543">
    <property type="entry name" value="Guanylate-bd_C_sf"/>
</dbReference>
<dbReference type="VEuPathDB" id="AmoebaDB:DICPUDRAFT_34685"/>
<dbReference type="InParanoid" id="F0ZN57"/>
<evidence type="ECO:0000256" key="2">
    <source>
        <dbReference type="ARBA" id="ARBA00022801"/>
    </source>
</evidence>
<dbReference type="RefSeq" id="XP_003288847.1">
    <property type="nucleotide sequence ID" value="XM_003288799.1"/>
</dbReference>
<dbReference type="AlphaFoldDB" id="F0ZN57"/>
<dbReference type="GO" id="GO:2000146">
    <property type="term" value="P:negative regulation of cell motility"/>
    <property type="evidence" value="ECO:0007669"/>
    <property type="project" value="EnsemblProtists"/>
</dbReference>
<dbReference type="OMA" id="FESGRNK"/>
<dbReference type="SUPFAM" id="SSF52540">
    <property type="entry name" value="P-loop containing nucleoside triphosphate hydrolases"/>
    <property type="match status" value="1"/>
</dbReference>
<dbReference type="GO" id="GO:0005783">
    <property type="term" value="C:endoplasmic reticulum"/>
    <property type="evidence" value="ECO:0007669"/>
    <property type="project" value="EnsemblProtists"/>
</dbReference>
<feature type="transmembrane region" description="Helical" evidence="5">
    <location>
        <begin position="741"/>
        <end position="765"/>
    </location>
</feature>
<dbReference type="InterPro" id="IPR027417">
    <property type="entry name" value="P-loop_NTPase"/>
</dbReference>
<keyword evidence="6" id="KW-0732">Signal</keyword>
<dbReference type="InterPro" id="IPR015894">
    <property type="entry name" value="Guanylate-bd_N"/>
</dbReference>
<dbReference type="PROSITE" id="PS51715">
    <property type="entry name" value="G_GB1_RHD3"/>
    <property type="match status" value="1"/>
</dbReference>
<evidence type="ECO:0000313" key="9">
    <source>
        <dbReference type="Proteomes" id="UP000001064"/>
    </source>
</evidence>
<protein>
    <recommendedName>
        <fullName evidence="7">GB1/RHD3-type G domain-containing protein</fullName>
    </recommendedName>
</protein>
<dbReference type="eggNOG" id="KOG2037">
    <property type="taxonomic scope" value="Eukaryota"/>
</dbReference>
<dbReference type="CDD" id="cd01851">
    <property type="entry name" value="GBP"/>
    <property type="match status" value="1"/>
</dbReference>
<sequence length="767" mass="89144">MKLKFIIILFCIIFLKSQASDKFIEIFKPTQLVYPDKSHERLLINETSLNLLNSLLDKNLSVLGVVGTFHSGKSFLLNQILGTTDSFTVGPTVHPQTLGIWMWACKLKVQNKEHTLLLLDTEGFYSSNVSETYDAKIFSITTLLSSHLIYNSVKIIDQSSLEYLELLSRRTQLFALKSKIKSSEIESKSSNLEWSDVLKFPSLTWVVQDFFQDIGEQTPTEWLHELLKSHSRDQPDSILSISQIFPSIQCNTLFIPSGDKGTLRHLNRAKMADLNPIYIRELNQLIDSLFSSLKPTLSGPSIGTLLKLLVDVANSNNFPRVPSIWSGFIKQQQQSALDDSLEAYKEKITSFRTTNPPLSHQQFLELQKHSYDYASNLYKQLLFGLEEAYKPGLVKLDKLLKENFETYQKENSIRIRQYCQNIYNEQSNDISSQFDQLKLPIQTKKLNTILQDAKDSITKEYIDKNYKYRESKEHYQFFLNSLEKDIDRLIVQKQLQNKNEMENLLTKSGLAIAERYNQAMSLIEFPTTLNELSKEHNTLFKQFQERYKQTTELAVSESYYLAYEAMAEKRLQQIYTEFLEYNEKKILEKAKVESELSMNDFKKNVGNNIFLPMEEDLLVKQMNEFRIHSLTSFKNRLQTFRDSNAYSNELKRLESFLEYQIETKIQENVTQMKWIVKESLDTVRIMMASRVNLFWVKYSFENEARKEAEKRISGKIKSKALMDKVITQFIETDLKKELDSLFGLVPLVITGILLIVFSIILSLVLKK</sequence>
<feature type="domain" description="GB1/RHD3-type G" evidence="7">
    <location>
        <begin position="57"/>
        <end position="213"/>
    </location>
</feature>
<dbReference type="GO" id="GO:0050829">
    <property type="term" value="P:defense response to Gram-negative bacterium"/>
    <property type="evidence" value="ECO:0007669"/>
    <property type="project" value="EnsemblProtists"/>
</dbReference>
<keyword evidence="5" id="KW-0472">Membrane</keyword>